<keyword evidence="3" id="KW-1185">Reference proteome</keyword>
<gene>
    <name evidence="2" type="ORF">EJB05_16385</name>
</gene>
<name>A0A5J9VEI5_9POAL</name>
<evidence type="ECO:0000313" key="2">
    <source>
        <dbReference type="EMBL" id="TVU34549.1"/>
    </source>
</evidence>
<evidence type="ECO:0000256" key="1">
    <source>
        <dbReference type="SAM" id="MobiDB-lite"/>
    </source>
</evidence>
<sequence>DPAAIAAAGLSPATGLQRSWSRHGGLRSPLPAASSASTPSSSSSTLALRQLPHQSSPSMATPKQRLPFSTAGRSGGWRPAASGSGVLPPGALPKPYPFVCDPWSGSRRRDLWWWCGRSDDEEFIASNPVYRSQLKVLLESRKFALAGAAHLGGIPFKYSKAPHHTSSTR</sequence>
<feature type="compositionally biased region" description="Polar residues" evidence="1">
    <location>
        <begin position="52"/>
        <end position="61"/>
    </location>
</feature>
<protein>
    <submittedName>
        <fullName evidence="2">Uncharacterized protein</fullName>
    </submittedName>
</protein>
<dbReference type="AlphaFoldDB" id="A0A5J9VEI5"/>
<comment type="caution">
    <text evidence="2">The sequence shown here is derived from an EMBL/GenBank/DDBJ whole genome shotgun (WGS) entry which is preliminary data.</text>
</comment>
<feature type="region of interest" description="Disordered" evidence="1">
    <location>
        <begin position="1"/>
        <end position="90"/>
    </location>
</feature>
<dbReference type="Gramene" id="TVU34549">
    <property type="protein sequence ID" value="TVU34549"/>
    <property type="gene ID" value="EJB05_16385"/>
</dbReference>
<reference evidence="2 3" key="1">
    <citation type="journal article" date="2019" name="Sci. Rep.">
        <title>A high-quality genome of Eragrostis curvula grass provides insights into Poaceae evolution and supports new strategies to enhance forage quality.</title>
        <authorList>
            <person name="Carballo J."/>
            <person name="Santos B.A.C.M."/>
            <person name="Zappacosta D."/>
            <person name="Garbus I."/>
            <person name="Selva J.P."/>
            <person name="Gallo C.A."/>
            <person name="Diaz A."/>
            <person name="Albertini E."/>
            <person name="Caccamo M."/>
            <person name="Echenique V."/>
        </authorList>
    </citation>
    <scope>NUCLEOTIDE SEQUENCE [LARGE SCALE GENOMIC DNA]</scope>
    <source>
        <strain evidence="3">cv. Victoria</strain>
        <tissue evidence="2">Leaf</tissue>
    </source>
</reference>
<evidence type="ECO:0000313" key="3">
    <source>
        <dbReference type="Proteomes" id="UP000324897"/>
    </source>
</evidence>
<proteinExistence type="predicted"/>
<accession>A0A5J9VEI5</accession>
<feature type="non-terminal residue" evidence="2">
    <location>
        <position position="1"/>
    </location>
</feature>
<organism evidence="2 3">
    <name type="scientific">Eragrostis curvula</name>
    <name type="common">weeping love grass</name>
    <dbReference type="NCBI Taxonomy" id="38414"/>
    <lineage>
        <taxon>Eukaryota</taxon>
        <taxon>Viridiplantae</taxon>
        <taxon>Streptophyta</taxon>
        <taxon>Embryophyta</taxon>
        <taxon>Tracheophyta</taxon>
        <taxon>Spermatophyta</taxon>
        <taxon>Magnoliopsida</taxon>
        <taxon>Liliopsida</taxon>
        <taxon>Poales</taxon>
        <taxon>Poaceae</taxon>
        <taxon>PACMAD clade</taxon>
        <taxon>Chloridoideae</taxon>
        <taxon>Eragrostideae</taxon>
        <taxon>Eragrostidinae</taxon>
        <taxon>Eragrostis</taxon>
    </lineage>
</organism>
<feature type="compositionally biased region" description="Low complexity" evidence="1">
    <location>
        <begin position="28"/>
        <end position="48"/>
    </location>
</feature>
<dbReference type="EMBL" id="RWGY01000009">
    <property type="protein sequence ID" value="TVU34549.1"/>
    <property type="molecule type" value="Genomic_DNA"/>
</dbReference>
<dbReference type="Proteomes" id="UP000324897">
    <property type="component" value="Unassembled WGS sequence"/>
</dbReference>